<keyword evidence="6 15" id="KW-0436">Ligase</keyword>
<dbReference type="NCBIfam" id="TIGR00344">
    <property type="entry name" value="alaS"/>
    <property type="match status" value="1"/>
</dbReference>
<dbReference type="Pfam" id="PF02272">
    <property type="entry name" value="DHHA1"/>
    <property type="match status" value="1"/>
</dbReference>
<dbReference type="Pfam" id="PF07973">
    <property type="entry name" value="tRNA_SAD"/>
    <property type="match status" value="1"/>
</dbReference>
<sequence>MDSVPYIFCEDVLERLSKENLYTMAELSGQWRSAAQRFIEKRQTFNITISKDSEEWFYSIANENTVDIGKGPHSHEEFLSMDRRYLEVYDSIRMDSVPYVFCEDVLERLSRKNLNTMAELLGHWGIATQRFLEKCRTFNMTISKDDEGWWYSIADENTRDMENGPHSHEEFLSMDRRYVEFHHIFICSADVKEPYNRPTCIAVLILILTFSICTHPALNCPITLNLVPSNQMHTVSLHVAPTQTAVFEGMRLLTYLVSVGLREANDPGGEQEAFASPHFVAVGLNWYVLPLRVLCHEGVGGTMGFFAVVVFLGVVLFVVVLVLVVVFNVLVVTMIVFLEVLEEEAVINMDLVVGITVLLEDPDLGCAVGEPLPFEDRDTVGFEDKTLDTRFVVVYEDTEEVDVFEVKMKFMKGAEVRKSFIDFFSEKKEHTYVHSSSVIPHDDPTLLFANAGMNQFKPIFLGIADPASEMAKLKRAVNTQKCIRAGGKHNDLDDVGKDVYHHTFFEMLGNWSFGDYFKKEICSWSWELLTSVLGIPAERLYVSYFGGDEKAGLPADEECRQIWLNVGVPAEHILPFDMKDNFWEMGDVGPCGPCSEIHFDRVGGRDASHLVNADDPMVVEIWNLVFIQFNREEGGALKPLPHKHIDCGLGLERLVAVMQQKTSNYDTDLFQPLFEAIKTGTNVREYTGLVGEEDVDGIDMAYRVVADHIRTLTIALSDGGTPDSTGRGYVLRRILRRGVRYAKEKLNAAPGFFASLVPVVISILGETFPELKKDPEGVQDIINEEEAQFLKTLNRGEVLFKKAVKSLAAGEKNFPGDVAWRLYDTYGFPVDLTQLMAEEQKLTVNMDQYEAAKQRAYELSSASAGKVRDTLDLDVHAIAELQSKGVPTTDDSVKYSYEHDDKGAYQFELCTGKVLALRKDGKFVDSLTSGDEGVVILDKTCFYAEQGGQIYDTGVFSKVGDDETEFNVKNCQVRGGYIVFVGETEGTISIGDELAQNFDQDRRALIMKNHTGTHVLNFALRHVLPNVDQKGSLVAPDRMRFDFTSKQALTAEQVKKTEEEAQRLIDTKQTVYMLPSKLAEAEQVNGLRAVFGEKYPDPVRVVSVGVPVEQLLGNPDGDAATKTSVEFCGGTHLKNVGHIGRLVISTEEAIAKGQRRIVALTGPAADKAIRCADRFEKSVDEIKAEVEADKNIVNDRVKFKEVGKRVNELVEELNPQQMPYWRKDAIRKKAKEIQKTLDGYDRQAKAVIEKKVLEEAKQLMEEFNGDRRFLVHVFSKGANGKALDNALKQMKKAPAAMAFSIDEETGKVFVAAKVDQELIKSLDFKANEWVNEICTIIGGKGGGKPTQALASGSGLDKVDEAVELARKLAETKLA</sequence>
<dbReference type="EMBL" id="JAUCMV010000001">
    <property type="protein sequence ID" value="KAK0427780.1"/>
    <property type="molecule type" value="Genomic_DNA"/>
</dbReference>
<dbReference type="PRINTS" id="PR00980">
    <property type="entry name" value="TRNASYNTHALA"/>
</dbReference>
<keyword evidence="16" id="KW-0472">Membrane</keyword>
<keyword evidence="9 15" id="KW-0862">Zinc</keyword>
<dbReference type="SUPFAM" id="SSF50447">
    <property type="entry name" value="Translation proteins"/>
    <property type="match status" value="1"/>
</dbReference>
<dbReference type="PROSITE" id="PS50860">
    <property type="entry name" value="AA_TRNA_LIGASE_II_ALA"/>
    <property type="match status" value="1"/>
</dbReference>
<evidence type="ECO:0000256" key="7">
    <source>
        <dbReference type="ARBA" id="ARBA00022723"/>
    </source>
</evidence>
<evidence type="ECO:0000256" key="3">
    <source>
        <dbReference type="ARBA" id="ARBA00017959"/>
    </source>
</evidence>
<dbReference type="SUPFAM" id="SSF55681">
    <property type="entry name" value="Class II aaRS and biotin synthetases"/>
    <property type="match status" value="1"/>
</dbReference>
<keyword evidence="19" id="KW-1185">Reference proteome</keyword>
<dbReference type="GO" id="GO:0004813">
    <property type="term" value="F:alanine-tRNA ligase activity"/>
    <property type="evidence" value="ECO:0007669"/>
    <property type="project" value="UniProtKB-UniRule"/>
</dbReference>
<evidence type="ECO:0000256" key="8">
    <source>
        <dbReference type="ARBA" id="ARBA00022741"/>
    </source>
</evidence>
<dbReference type="InterPro" id="IPR002318">
    <property type="entry name" value="Ala-tRNA-lgiase_IIc"/>
</dbReference>
<keyword evidence="13 15" id="KW-0030">Aminoacyl-tRNA synthetase</keyword>
<dbReference type="InterPro" id="IPR045864">
    <property type="entry name" value="aa-tRNA-synth_II/BPL/LPL"/>
</dbReference>
<comment type="cofactor">
    <cofactor evidence="15">
        <name>Zn(2+)</name>
        <dbReference type="ChEBI" id="CHEBI:29105"/>
    </cofactor>
    <text evidence="15">Binds 1 zinc ion per subunit.</text>
</comment>
<comment type="catalytic activity">
    <reaction evidence="14 15">
        <text>tRNA(Ala) + L-alanine + ATP = L-alanyl-tRNA(Ala) + AMP + diphosphate</text>
        <dbReference type="Rhea" id="RHEA:12540"/>
        <dbReference type="Rhea" id="RHEA-COMP:9657"/>
        <dbReference type="Rhea" id="RHEA-COMP:9923"/>
        <dbReference type="ChEBI" id="CHEBI:30616"/>
        <dbReference type="ChEBI" id="CHEBI:33019"/>
        <dbReference type="ChEBI" id="CHEBI:57972"/>
        <dbReference type="ChEBI" id="CHEBI:78442"/>
        <dbReference type="ChEBI" id="CHEBI:78497"/>
        <dbReference type="ChEBI" id="CHEBI:456215"/>
        <dbReference type="EC" id="6.1.1.7"/>
    </reaction>
</comment>
<proteinExistence type="inferred from homology"/>
<dbReference type="InterPro" id="IPR003156">
    <property type="entry name" value="DHHA1_dom"/>
</dbReference>
<dbReference type="InterPro" id="IPR018164">
    <property type="entry name" value="Ala-tRNA-synth_IIc_N"/>
</dbReference>
<keyword evidence="16" id="KW-1133">Transmembrane helix</keyword>
<dbReference type="CDD" id="cd00673">
    <property type="entry name" value="AlaRS_core"/>
    <property type="match status" value="1"/>
</dbReference>
<keyword evidence="12 15" id="KW-0648">Protein biosynthesis</keyword>
<feature type="binding site" evidence="15">
    <location>
        <position position="1010"/>
    </location>
    <ligand>
        <name>Zn(2+)</name>
        <dbReference type="ChEBI" id="CHEBI:29105"/>
    </ligand>
</feature>
<keyword evidence="10 15" id="KW-0067">ATP-binding</keyword>
<dbReference type="GO" id="GO:0005524">
    <property type="term" value="F:ATP binding"/>
    <property type="evidence" value="ECO:0007669"/>
    <property type="project" value="UniProtKB-UniRule"/>
</dbReference>
<dbReference type="SUPFAM" id="SSF101353">
    <property type="entry name" value="Putative anticodon-binding domain of alanyl-tRNA synthetase (AlaRS)"/>
    <property type="match status" value="1"/>
</dbReference>
<feature type="domain" description="Alanyl-transfer RNA synthetases family profile" evidence="17">
    <location>
        <begin position="411"/>
        <end position="1171"/>
    </location>
</feature>
<comment type="subunit">
    <text evidence="15">Monomer.</text>
</comment>
<evidence type="ECO:0000313" key="19">
    <source>
        <dbReference type="Proteomes" id="UP001175271"/>
    </source>
</evidence>
<name>A0AA39INX3_9BILA</name>
<dbReference type="Gene3D" id="3.30.930.10">
    <property type="entry name" value="Bira Bifunctional Protein, Domain 2"/>
    <property type="match status" value="1"/>
</dbReference>
<dbReference type="InterPro" id="IPR009000">
    <property type="entry name" value="Transl_B-barrel_sf"/>
</dbReference>
<feature type="binding site" evidence="15">
    <location>
        <position position="1132"/>
    </location>
    <ligand>
        <name>Zn(2+)</name>
        <dbReference type="ChEBI" id="CHEBI:29105"/>
    </ligand>
</feature>
<dbReference type="Gene3D" id="3.30.980.10">
    <property type="entry name" value="Threonyl-trna Synthetase, Chain A, domain 2"/>
    <property type="match status" value="1"/>
</dbReference>
<dbReference type="Gene3D" id="2.40.30.130">
    <property type="match status" value="1"/>
</dbReference>
<dbReference type="HAMAP" id="MF_00036_B">
    <property type="entry name" value="Ala_tRNA_synth_B"/>
    <property type="match status" value="1"/>
</dbReference>
<comment type="domain">
    <text evidence="15">Consists of three domains; the N-terminal catalytic domain, the editing domain and the C-terminal C-Ala domain. The editing domain removes incorrectly charged amino acids, while the C-Ala domain, along with tRNA(Ala), serves as a bridge to cooperatively bring together the editing and aminoacylation centers thus stimulating deacylation of misacylated tRNAs.</text>
</comment>
<evidence type="ECO:0000256" key="10">
    <source>
        <dbReference type="ARBA" id="ARBA00022840"/>
    </source>
</evidence>
<feature type="transmembrane region" description="Helical" evidence="16">
    <location>
        <begin position="305"/>
        <end position="338"/>
    </location>
</feature>
<evidence type="ECO:0000256" key="12">
    <source>
        <dbReference type="ARBA" id="ARBA00022917"/>
    </source>
</evidence>
<evidence type="ECO:0000256" key="11">
    <source>
        <dbReference type="ARBA" id="ARBA00022884"/>
    </source>
</evidence>
<evidence type="ECO:0000256" key="4">
    <source>
        <dbReference type="ARBA" id="ARBA00022490"/>
    </source>
</evidence>
<dbReference type="FunFam" id="3.10.310.40:FF:000002">
    <property type="entry name" value="alanine--tRNA ligase, cytoplasmic"/>
    <property type="match status" value="1"/>
</dbReference>
<keyword evidence="7 15" id="KW-0479">Metal-binding</keyword>
<keyword evidence="16" id="KW-0812">Transmembrane</keyword>
<dbReference type="FunFam" id="3.30.980.10:FF:000004">
    <property type="entry name" value="Alanine--tRNA ligase, cytoplasmic"/>
    <property type="match status" value="1"/>
</dbReference>
<dbReference type="GO" id="GO:0006419">
    <property type="term" value="P:alanyl-tRNA aminoacylation"/>
    <property type="evidence" value="ECO:0007669"/>
    <property type="project" value="InterPro"/>
</dbReference>
<evidence type="ECO:0000313" key="18">
    <source>
        <dbReference type="EMBL" id="KAK0427780.1"/>
    </source>
</evidence>
<dbReference type="GO" id="GO:0002161">
    <property type="term" value="F:aminoacyl-tRNA deacylase activity"/>
    <property type="evidence" value="ECO:0007669"/>
    <property type="project" value="TreeGrafter"/>
</dbReference>
<evidence type="ECO:0000256" key="2">
    <source>
        <dbReference type="ARBA" id="ARBA00013168"/>
    </source>
</evidence>
<dbReference type="Gene3D" id="3.10.310.40">
    <property type="match status" value="1"/>
</dbReference>
<organism evidence="18 19">
    <name type="scientific">Steinernema hermaphroditum</name>
    <dbReference type="NCBI Taxonomy" id="289476"/>
    <lineage>
        <taxon>Eukaryota</taxon>
        <taxon>Metazoa</taxon>
        <taxon>Ecdysozoa</taxon>
        <taxon>Nematoda</taxon>
        <taxon>Chromadorea</taxon>
        <taxon>Rhabditida</taxon>
        <taxon>Tylenchina</taxon>
        <taxon>Panagrolaimomorpha</taxon>
        <taxon>Strongyloidoidea</taxon>
        <taxon>Steinernematidae</taxon>
        <taxon>Steinernema</taxon>
    </lineage>
</organism>
<evidence type="ECO:0000256" key="6">
    <source>
        <dbReference type="ARBA" id="ARBA00022598"/>
    </source>
</evidence>
<keyword evidence="5 15" id="KW-0820">tRNA-binding</keyword>
<protein>
    <recommendedName>
        <fullName evidence="3">Alanine--tRNA ligase</fullName>
        <ecNumber evidence="2">6.1.1.7</ecNumber>
    </recommendedName>
</protein>
<dbReference type="InterPro" id="IPR018165">
    <property type="entry name" value="Ala-tRNA-synth_IIc_core"/>
</dbReference>
<keyword evidence="11 15" id="KW-0694">RNA-binding</keyword>
<dbReference type="FunFam" id="3.30.930.10:FF:000011">
    <property type="entry name" value="Alanine--tRNA ligase, cytoplasmic"/>
    <property type="match status" value="1"/>
</dbReference>
<dbReference type="PANTHER" id="PTHR11777:SF9">
    <property type="entry name" value="ALANINE--TRNA LIGASE, CYTOPLASMIC"/>
    <property type="match status" value="1"/>
</dbReference>
<dbReference type="GO" id="GO:0000049">
    <property type="term" value="F:tRNA binding"/>
    <property type="evidence" value="ECO:0007669"/>
    <property type="project" value="UniProtKB-KW"/>
</dbReference>
<dbReference type="InterPro" id="IPR012947">
    <property type="entry name" value="tRNA_SAD"/>
</dbReference>
<feature type="binding site" evidence="15">
    <location>
        <position position="1128"/>
    </location>
    <ligand>
        <name>Zn(2+)</name>
        <dbReference type="ChEBI" id="CHEBI:29105"/>
    </ligand>
</feature>
<evidence type="ECO:0000256" key="15">
    <source>
        <dbReference type="HAMAP-Rule" id="MF_03133"/>
    </source>
</evidence>
<evidence type="ECO:0000256" key="5">
    <source>
        <dbReference type="ARBA" id="ARBA00022555"/>
    </source>
</evidence>
<dbReference type="GO" id="GO:0008270">
    <property type="term" value="F:zinc ion binding"/>
    <property type="evidence" value="ECO:0007669"/>
    <property type="project" value="UniProtKB-UniRule"/>
</dbReference>
<accession>A0AA39INX3</accession>
<dbReference type="SMART" id="SM00863">
    <property type="entry name" value="tRNA_SAD"/>
    <property type="match status" value="1"/>
</dbReference>
<reference evidence="18" key="1">
    <citation type="submission" date="2023-06" db="EMBL/GenBank/DDBJ databases">
        <title>Genomic analysis of the entomopathogenic nematode Steinernema hermaphroditum.</title>
        <authorList>
            <person name="Schwarz E.M."/>
            <person name="Heppert J.K."/>
            <person name="Baniya A."/>
            <person name="Schwartz H.T."/>
            <person name="Tan C.-H."/>
            <person name="Antoshechkin I."/>
            <person name="Sternberg P.W."/>
            <person name="Goodrich-Blair H."/>
            <person name="Dillman A.R."/>
        </authorList>
    </citation>
    <scope>NUCLEOTIDE SEQUENCE</scope>
    <source>
        <strain evidence="18">PS9179</strain>
        <tissue evidence="18">Whole animal</tissue>
    </source>
</reference>
<dbReference type="InterPro" id="IPR050058">
    <property type="entry name" value="Ala-tRNA_ligase"/>
</dbReference>
<comment type="function">
    <text evidence="15">Catalyzes the attachment of alanine to tRNA(Ala) in a two-step reaction: alanine is first activated by ATP to form Ala-AMP and then transferred to the acceptor end of tRNA(Ala). Also edits incorrectly charged tRNA(Ala) via its editing domain.</text>
</comment>
<evidence type="ECO:0000256" key="1">
    <source>
        <dbReference type="ARBA" id="ARBA00008429"/>
    </source>
</evidence>
<dbReference type="EC" id="6.1.1.7" evidence="2"/>
<dbReference type="Pfam" id="PF01411">
    <property type="entry name" value="tRNA-synt_2c"/>
    <property type="match status" value="1"/>
</dbReference>
<dbReference type="GO" id="GO:0005739">
    <property type="term" value="C:mitochondrion"/>
    <property type="evidence" value="ECO:0007669"/>
    <property type="project" value="TreeGrafter"/>
</dbReference>
<comment type="similarity">
    <text evidence="1">Belongs to the class-II aminoacyl-tRNA synthetase family. Alax-L subfamily.</text>
</comment>
<evidence type="ECO:0000256" key="14">
    <source>
        <dbReference type="ARBA" id="ARBA00048300"/>
    </source>
</evidence>
<evidence type="ECO:0000256" key="9">
    <source>
        <dbReference type="ARBA" id="ARBA00022833"/>
    </source>
</evidence>
<dbReference type="InterPro" id="IPR023033">
    <property type="entry name" value="Ala_tRNA_ligase_euk/bac"/>
</dbReference>
<dbReference type="SUPFAM" id="SSF55186">
    <property type="entry name" value="ThrRS/AlaRS common domain"/>
    <property type="match status" value="1"/>
</dbReference>
<dbReference type="Proteomes" id="UP001175271">
    <property type="component" value="Unassembled WGS sequence"/>
</dbReference>
<dbReference type="InterPro" id="IPR018163">
    <property type="entry name" value="Thr/Ala-tRNA-synth_IIc_edit"/>
</dbReference>
<dbReference type="PANTHER" id="PTHR11777">
    <property type="entry name" value="ALANYL-TRNA SYNTHETASE"/>
    <property type="match status" value="1"/>
</dbReference>
<comment type="caution">
    <text evidence="18">The sequence shown here is derived from an EMBL/GenBank/DDBJ whole genome shotgun (WGS) entry which is preliminary data.</text>
</comment>
<keyword evidence="8 15" id="KW-0547">Nucleotide-binding</keyword>
<gene>
    <name evidence="18" type="ORF">QR680_010423</name>
</gene>
<evidence type="ECO:0000259" key="17">
    <source>
        <dbReference type="PROSITE" id="PS50860"/>
    </source>
</evidence>
<keyword evidence="4" id="KW-0963">Cytoplasm</keyword>
<feature type="binding site" evidence="15">
    <location>
        <position position="1014"/>
    </location>
    <ligand>
        <name>Zn(2+)</name>
        <dbReference type="ChEBI" id="CHEBI:29105"/>
    </ligand>
</feature>
<evidence type="ECO:0000256" key="13">
    <source>
        <dbReference type="ARBA" id="ARBA00023146"/>
    </source>
</evidence>
<dbReference type="InterPro" id="IPR018162">
    <property type="entry name" value="Ala-tRNA-ligase_IIc_anticod-bd"/>
</dbReference>
<evidence type="ECO:0000256" key="16">
    <source>
        <dbReference type="SAM" id="Phobius"/>
    </source>
</evidence>